<name>A0A8J4G8P3_9CHLO</name>
<evidence type="ECO:0000313" key="1">
    <source>
        <dbReference type="EMBL" id="GIM02122.1"/>
    </source>
</evidence>
<organism evidence="1 2">
    <name type="scientific">Volvox reticuliferus</name>
    <dbReference type="NCBI Taxonomy" id="1737510"/>
    <lineage>
        <taxon>Eukaryota</taxon>
        <taxon>Viridiplantae</taxon>
        <taxon>Chlorophyta</taxon>
        <taxon>core chlorophytes</taxon>
        <taxon>Chlorophyceae</taxon>
        <taxon>CS clade</taxon>
        <taxon>Chlamydomonadales</taxon>
        <taxon>Volvocaceae</taxon>
        <taxon>Volvox</taxon>
    </lineage>
</organism>
<accession>A0A8J4G8P3</accession>
<dbReference type="AlphaFoldDB" id="A0A8J4G8P3"/>
<gene>
    <name evidence="1" type="ORF">Vretimale_6832</name>
</gene>
<dbReference type="Gene3D" id="3.30.110.20">
    <property type="entry name" value="Alba-like domain"/>
    <property type="match status" value="2"/>
</dbReference>
<evidence type="ECO:0000313" key="2">
    <source>
        <dbReference type="Proteomes" id="UP000722791"/>
    </source>
</evidence>
<dbReference type="InterPro" id="IPR036882">
    <property type="entry name" value="Alba-like_dom_sf"/>
</dbReference>
<dbReference type="PANTHER" id="PTHR35331">
    <property type="entry name" value="STAGE V SPORULATION PROTEIN S"/>
    <property type="match status" value="1"/>
</dbReference>
<reference evidence="1" key="1">
    <citation type="journal article" date="2021" name="Proc. Natl. Acad. Sci. U.S.A.">
        <title>Three genomes in the algal genus Volvox reveal the fate of a haploid sex-determining region after a transition to homothallism.</title>
        <authorList>
            <person name="Yamamoto K."/>
            <person name="Hamaji T."/>
            <person name="Kawai-Toyooka H."/>
            <person name="Matsuzaki R."/>
            <person name="Takahashi F."/>
            <person name="Nishimura Y."/>
            <person name="Kawachi M."/>
            <person name="Noguchi H."/>
            <person name="Minakuchi Y."/>
            <person name="Umen J.G."/>
            <person name="Toyoda A."/>
            <person name="Nozaki H."/>
        </authorList>
    </citation>
    <scope>NUCLEOTIDE SEQUENCE</scope>
    <source>
        <strain evidence="1">NIES-3785</strain>
    </source>
</reference>
<comment type="caution">
    <text evidence="1">The sequence shown here is derived from an EMBL/GenBank/DDBJ whole genome shotgun (WGS) entry which is preliminary data.</text>
</comment>
<protein>
    <submittedName>
        <fullName evidence="1">Uncharacterized protein</fullName>
    </submittedName>
</protein>
<dbReference type="EMBL" id="BNCQ01000010">
    <property type="protein sequence ID" value="GIM02122.1"/>
    <property type="molecule type" value="Genomic_DNA"/>
</dbReference>
<sequence>MSGSFCVHRGPLSSCRPSGSVITSRFNGTSSAHPYLARNASGIASGNMHAKGLRSIVAAPKARMVIMQSVNETVESVPEVADKPVEPASSKSIRIKVAANGKVQAVAGKIAHSIREGALTEVACLGPKCTNLAVKAIAIGRSYLMAENKDISFQPIFVELDRMDDNRPLRGVVLKLAATSNGEALASTPADAVEMHVRGASVPTRSAGVLAARLQEERPVFLTAIGAGAVQTAVLVLEKTRKYLQASGKDIRARPEFIKVTKEDREVNAIKFNIVVEGLPVETATVPSV</sequence>
<dbReference type="OrthoDB" id="10267179at2759"/>
<dbReference type="Pfam" id="PF04232">
    <property type="entry name" value="SpoVS"/>
    <property type="match status" value="2"/>
</dbReference>
<dbReference type="Proteomes" id="UP000722791">
    <property type="component" value="Unassembled WGS sequence"/>
</dbReference>
<dbReference type="PANTHER" id="PTHR35331:SF1">
    <property type="entry name" value="STAGE V SPORULATION PROTEIN S"/>
    <property type="match status" value="1"/>
</dbReference>
<dbReference type="GO" id="GO:0003676">
    <property type="term" value="F:nucleic acid binding"/>
    <property type="evidence" value="ECO:0007669"/>
    <property type="project" value="InterPro"/>
</dbReference>
<proteinExistence type="predicted"/>
<dbReference type="InterPro" id="IPR007347">
    <property type="entry name" value="SpoVS"/>
</dbReference>